<evidence type="ECO:0000256" key="1">
    <source>
        <dbReference type="SAM" id="SignalP"/>
    </source>
</evidence>
<feature type="chain" id="PRO_5003299146" evidence="1">
    <location>
        <begin position="22"/>
        <end position="73"/>
    </location>
</feature>
<reference evidence="2 3" key="1">
    <citation type="journal article" date="2011" name="PLoS Pathog.">
        <title>Dynamic evolution of pathogenicity revealed by sequencing and comparative genomics of 19 Pseudomonas syringae isolates.</title>
        <authorList>
            <person name="Baltrus D.A."/>
            <person name="Nishimura M.T."/>
            <person name="Romanchuk A."/>
            <person name="Chang J.H."/>
            <person name="Mukhtar M.S."/>
            <person name="Cherkis K."/>
            <person name="Roach J."/>
            <person name="Grant S.R."/>
            <person name="Jones C.D."/>
            <person name="Dangl J.L."/>
        </authorList>
    </citation>
    <scope>NUCLEOTIDE SEQUENCE [LARGE SCALE GENOMIC DNA]</scope>
    <source>
        <strain evidence="3">M301072PT</strain>
    </source>
</reference>
<accession>F3FVT3</accession>
<feature type="signal peptide" evidence="1">
    <location>
        <begin position="1"/>
        <end position="21"/>
    </location>
</feature>
<keyword evidence="1" id="KW-0732">Signal</keyword>
<evidence type="ECO:0000313" key="3">
    <source>
        <dbReference type="Proteomes" id="UP000004471"/>
    </source>
</evidence>
<proteinExistence type="predicted"/>
<dbReference type="HOGENOM" id="CLU_2710858_0_0_6"/>
<evidence type="ECO:0000313" key="2">
    <source>
        <dbReference type="EMBL" id="EGH34325.1"/>
    </source>
</evidence>
<dbReference type="Proteomes" id="UP000004471">
    <property type="component" value="Unassembled WGS sequence"/>
</dbReference>
<sequence>MKKSTLALAVTVGVLAQQASAAQGTDVAIRSSGSDRYQFDKGAHLRLMKDLAQWTREGLVVHEDSTRSGQQAL</sequence>
<gene>
    <name evidence="2" type="ORF">PSYJA_37469</name>
</gene>
<protein>
    <submittedName>
        <fullName evidence="2">Extracellular solute-binding protein</fullName>
    </submittedName>
</protein>
<organism evidence="2 3">
    <name type="scientific">Pseudomonas syringae pv. japonica str. M301072</name>
    <dbReference type="NCBI Taxonomy" id="629262"/>
    <lineage>
        <taxon>Bacteria</taxon>
        <taxon>Pseudomonadati</taxon>
        <taxon>Pseudomonadota</taxon>
        <taxon>Gammaproteobacteria</taxon>
        <taxon>Pseudomonadales</taxon>
        <taxon>Pseudomonadaceae</taxon>
        <taxon>Pseudomonas</taxon>
        <taxon>Pseudomonas syringae</taxon>
    </lineage>
</organism>
<name>F3FVT3_PSESX</name>
<dbReference type="EMBL" id="AEAH01002424">
    <property type="protein sequence ID" value="EGH34325.1"/>
    <property type="molecule type" value="Genomic_DNA"/>
</dbReference>
<comment type="caution">
    <text evidence="2">The sequence shown here is derived from an EMBL/GenBank/DDBJ whole genome shotgun (WGS) entry which is preliminary data.</text>
</comment>
<dbReference type="AlphaFoldDB" id="F3FVT3"/>
<feature type="non-terminal residue" evidence="2">
    <location>
        <position position="73"/>
    </location>
</feature>